<dbReference type="Proteomes" id="UP000308802">
    <property type="component" value="Unassembled WGS sequence"/>
</dbReference>
<dbReference type="InterPro" id="IPR002889">
    <property type="entry name" value="WSC_carb-bd"/>
</dbReference>
<proteinExistence type="predicted"/>
<evidence type="ECO:0000313" key="9">
    <source>
        <dbReference type="Proteomes" id="UP000308802"/>
    </source>
</evidence>
<evidence type="ECO:0000256" key="6">
    <source>
        <dbReference type="ARBA" id="ARBA00023180"/>
    </source>
</evidence>
<protein>
    <submittedName>
        <fullName evidence="8">WSC-domain-containing protein</fullName>
    </submittedName>
</protein>
<comment type="subcellular location">
    <subcellularLocation>
        <location evidence="1">Membrane</location>
        <topology evidence="1">Single-pass membrane protein</topology>
    </subcellularLocation>
</comment>
<keyword evidence="2" id="KW-0812">Transmembrane</keyword>
<gene>
    <name evidence="8" type="ORF">D6D19_02852</name>
</gene>
<dbReference type="SMART" id="SM00321">
    <property type="entry name" value="WSC"/>
    <property type="match status" value="1"/>
</dbReference>
<keyword evidence="5" id="KW-0472">Membrane</keyword>
<evidence type="ECO:0000259" key="7">
    <source>
        <dbReference type="PROSITE" id="PS51212"/>
    </source>
</evidence>
<keyword evidence="4" id="KW-1133">Transmembrane helix</keyword>
<evidence type="ECO:0000256" key="2">
    <source>
        <dbReference type="ARBA" id="ARBA00022692"/>
    </source>
</evidence>
<accession>A0A4S9ABT2</accession>
<dbReference type="PANTHER" id="PTHR24269:SF16">
    <property type="entry name" value="PROTEIN SLG1"/>
    <property type="match status" value="1"/>
</dbReference>
<dbReference type="PANTHER" id="PTHR24269">
    <property type="entry name" value="KREMEN PROTEIN"/>
    <property type="match status" value="1"/>
</dbReference>
<dbReference type="PROSITE" id="PS51212">
    <property type="entry name" value="WSC"/>
    <property type="match status" value="1"/>
</dbReference>
<evidence type="ECO:0000256" key="3">
    <source>
        <dbReference type="ARBA" id="ARBA00022729"/>
    </source>
</evidence>
<dbReference type="EMBL" id="QZAO01000056">
    <property type="protein sequence ID" value="THW76795.1"/>
    <property type="molecule type" value="Genomic_DNA"/>
</dbReference>
<organism evidence="8 9">
    <name type="scientific">Aureobasidium pullulans</name>
    <name type="common">Black yeast</name>
    <name type="synonym">Pullularia pullulans</name>
    <dbReference type="NCBI Taxonomy" id="5580"/>
    <lineage>
        <taxon>Eukaryota</taxon>
        <taxon>Fungi</taxon>
        <taxon>Dikarya</taxon>
        <taxon>Ascomycota</taxon>
        <taxon>Pezizomycotina</taxon>
        <taxon>Dothideomycetes</taxon>
        <taxon>Dothideomycetidae</taxon>
        <taxon>Dothideales</taxon>
        <taxon>Saccotheciaceae</taxon>
        <taxon>Aureobasidium</taxon>
    </lineage>
</organism>
<evidence type="ECO:0000256" key="5">
    <source>
        <dbReference type="ARBA" id="ARBA00023136"/>
    </source>
</evidence>
<dbReference type="AlphaFoldDB" id="A0A4S9ABT2"/>
<name>A0A4S9ABT2_AURPU</name>
<keyword evidence="6" id="KW-0325">Glycoprotein</keyword>
<feature type="domain" description="WSC" evidence="7">
    <location>
        <begin position="165"/>
        <end position="265"/>
    </location>
</feature>
<keyword evidence="3" id="KW-0732">Signal</keyword>
<evidence type="ECO:0000256" key="4">
    <source>
        <dbReference type="ARBA" id="ARBA00022989"/>
    </source>
</evidence>
<dbReference type="Pfam" id="PF01822">
    <property type="entry name" value="WSC"/>
    <property type="match status" value="1"/>
</dbReference>
<dbReference type="InterPro" id="IPR051836">
    <property type="entry name" value="Kremen_rcpt"/>
</dbReference>
<sequence>MIRRVGDFAQLRRINILDCRQTWYSQYSQQKNSKAGDGVDEKPELRSQSRTLGRFSRFGQKASILGLRFTQPTLLLRAELALHAACTSRVRTNGLSEQSRRLLSSHIWNRRSSNHSLFTMLASTIISALSLFAVASAQSSTTSASSASASATSAVAASIAAGSNGYSYVGCWNETTGIEGTAGARALSGGKMESVDTATVEACLEYCGASNYQYAGLEYAQECWCSNYISSLSTQLEESNCSLACKGNDTELCGGYLTITLYNLTSKKSGSSGSSSKTGAASTAASSWTYVLGAGVMALTLGAAL</sequence>
<evidence type="ECO:0000256" key="1">
    <source>
        <dbReference type="ARBA" id="ARBA00004167"/>
    </source>
</evidence>
<evidence type="ECO:0000313" key="8">
    <source>
        <dbReference type="EMBL" id="THW76795.1"/>
    </source>
</evidence>
<comment type="caution">
    <text evidence="8">The sequence shown here is derived from an EMBL/GenBank/DDBJ whole genome shotgun (WGS) entry which is preliminary data.</text>
</comment>
<dbReference type="GO" id="GO:0005886">
    <property type="term" value="C:plasma membrane"/>
    <property type="evidence" value="ECO:0007669"/>
    <property type="project" value="TreeGrafter"/>
</dbReference>
<reference evidence="8 9" key="1">
    <citation type="submission" date="2018-10" db="EMBL/GenBank/DDBJ databases">
        <title>Fifty Aureobasidium pullulans genomes reveal a recombining polyextremotolerant generalist.</title>
        <authorList>
            <person name="Gostincar C."/>
            <person name="Turk M."/>
            <person name="Zajc J."/>
            <person name="Gunde-Cimerman N."/>
        </authorList>
    </citation>
    <scope>NUCLEOTIDE SEQUENCE [LARGE SCALE GENOMIC DNA]</scope>
    <source>
        <strain evidence="8 9">EXF-10659</strain>
    </source>
</reference>